<dbReference type="GO" id="GO:0006396">
    <property type="term" value="P:RNA processing"/>
    <property type="evidence" value="ECO:0007669"/>
    <property type="project" value="InterPro"/>
</dbReference>
<dbReference type="GO" id="GO:0003725">
    <property type="term" value="F:double-stranded RNA binding"/>
    <property type="evidence" value="ECO:0007669"/>
    <property type="project" value="TreeGrafter"/>
</dbReference>
<dbReference type="CDD" id="cd10845">
    <property type="entry name" value="DSRM_RNAse_III_family"/>
    <property type="match status" value="1"/>
</dbReference>
<gene>
    <name evidence="7" type="ORF">METZ01_LOCUS17624</name>
</gene>
<accession>A0A381PCV9</accession>
<protein>
    <recommendedName>
        <fullName evidence="8">RNase III domain-containing protein</fullName>
    </recommendedName>
</protein>
<dbReference type="PROSITE" id="PS00517">
    <property type="entry name" value="RNASE_3_1"/>
    <property type="match status" value="1"/>
</dbReference>
<feature type="domain" description="DRBM" evidence="5">
    <location>
        <begin position="129"/>
        <end position="198"/>
    </location>
</feature>
<keyword evidence="2" id="KW-0255">Endonuclease</keyword>
<evidence type="ECO:0000256" key="4">
    <source>
        <dbReference type="ARBA" id="ARBA00022884"/>
    </source>
</evidence>
<evidence type="ECO:0000256" key="2">
    <source>
        <dbReference type="ARBA" id="ARBA00022759"/>
    </source>
</evidence>
<proteinExistence type="predicted"/>
<dbReference type="GO" id="GO:0004525">
    <property type="term" value="F:ribonuclease III activity"/>
    <property type="evidence" value="ECO:0007669"/>
    <property type="project" value="InterPro"/>
</dbReference>
<dbReference type="Gene3D" id="1.10.1520.10">
    <property type="entry name" value="Ribonuclease III domain"/>
    <property type="match status" value="1"/>
</dbReference>
<name>A0A381PCV9_9ZZZZ</name>
<sequence length="198" mass="22107">MTHKSKNSEVTGNYEQLEFLGDAVLDQVVSDLLIREFPQAREGLLTQRRSTLVQKGYLAKMGASLNLLKYITAGPSLDLNHPKVSEKQLANVFESLIGAMRIDGGFEPCINLIYNTVWNQRREAWKTLNYKGLLIEHCQANGTETPRFIVTDTEGAEHEKIFEVTVKIDRKIHASASGPTKKAAEQAASQITLESFKS</sequence>
<dbReference type="Gene3D" id="3.30.160.20">
    <property type="match status" value="1"/>
</dbReference>
<organism evidence="7">
    <name type="scientific">marine metagenome</name>
    <dbReference type="NCBI Taxonomy" id="408172"/>
    <lineage>
        <taxon>unclassified sequences</taxon>
        <taxon>metagenomes</taxon>
        <taxon>ecological metagenomes</taxon>
    </lineage>
</organism>
<dbReference type="CDD" id="cd00593">
    <property type="entry name" value="RIBOc"/>
    <property type="match status" value="1"/>
</dbReference>
<keyword evidence="4" id="KW-0694">RNA-binding</keyword>
<dbReference type="Pfam" id="PF14622">
    <property type="entry name" value="Ribonucleas_3_3"/>
    <property type="match status" value="1"/>
</dbReference>
<reference evidence="7" key="1">
    <citation type="submission" date="2018-05" db="EMBL/GenBank/DDBJ databases">
        <authorList>
            <person name="Lanie J.A."/>
            <person name="Ng W.-L."/>
            <person name="Kazmierczak K.M."/>
            <person name="Andrzejewski T.M."/>
            <person name="Davidsen T.M."/>
            <person name="Wayne K.J."/>
            <person name="Tettelin H."/>
            <person name="Glass J.I."/>
            <person name="Rusch D."/>
            <person name="Podicherti R."/>
            <person name="Tsui H.-C.T."/>
            <person name="Winkler M.E."/>
        </authorList>
    </citation>
    <scope>NUCLEOTIDE SEQUENCE</scope>
</reference>
<evidence type="ECO:0000259" key="6">
    <source>
        <dbReference type="PROSITE" id="PS50142"/>
    </source>
</evidence>
<dbReference type="InterPro" id="IPR036389">
    <property type="entry name" value="RNase_III_sf"/>
</dbReference>
<evidence type="ECO:0000256" key="3">
    <source>
        <dbReference type="ARBA" id="ARBA00022801"/>
    </source>
</evidence>
<keyword evidence="1" id="KW-0540">Nuclease</keyword>
<keyword evidence="3" id="KW-0378">Hydrolase</keyword>
<evidence type="ECO:0000256" key="1">
    <source>
        <dbReference type="ARBA" id="ARBA00022722"/>
    </source>
</evidence>
<dbReference type="PANTHER" id="PTHR11207:SF0">
    <property type="entry name" value="RIBONUCLEASE 3"/>
    <property type="match status" value="1"/>
</dbReference>
<dbReference type="SMART" id="SM00535">
    <property type="entry name" value="RIBOc"/>
    <property type="match status" value="1"/>
</dbReference>
<dbReference type="Pfam" id="PF00035">
    <property type="entry name" value="dsrm"/>
    <property type="match status" value="1"/>
</dbReference>
<dbReference type="PANTHER" id="PTHR11207">
    <property type="entry name" value="RIBONUCLEASE III"/>
    <property type="match status" value="1"/>
</dbReference>
<dbReference type="SMART" id="SM00358">
    <property type="entry name" value="DSRM"/>
    <property type="match status" value="1"/>
</dbReference>
<evidence type="ECO:0000313" key="7">
    <source>
        <dbReference type="EMBL" id="SUZ64770.1"/>
    </source>
</evidence>
<dbReference type="InterPro" id="IPR014720">
    <property type="entry name" value="dsRBD_dom"/>
</dbReference>
<feature type="domain" description="RNase III" evidence="6">
    <location>
        <begin position="1"/>
        <end position="105"/>
    </location>
</feature>
<dbReference type="SUPFAM" id="SSF54768">
    <property type="entry name" value="dsRNA-binding domain-like"/>
    <property type="match status" value="1"/>
</dbReference>
<dbReference type="PROSITE" id="PS50142">
    <property type="entry name" value="RNASE_3_2"/>
    <property type="match status" value="1"/>
</dbReference>
<dbReference type="EMBL" id="UINC01000942">
    <property type="protein sequence ID" value="SUZ64770.1"/>
    <property type="molecule type" value="Genomic_DNA"/>
</dbReference>
<dbReference type="GO" id="GO:0010468">
    <property type="term" value="P:regulation of gene expression"/>
    <property type="evidence" value="ECO:0007669"/>
    <property type="project" value="TreeGrafter"/>
</dbReference>
<dbReference type="SUPFAM" id="SSF69065">
    <property type="entry name" value="RNase III domain-like"/>
    <property type="match status" value="1"/>
</dbReference>
<evidence type="ECO:0008006" key="8">
    <source>
        <dbReference type="Google" id="ProtNLM"/>
    </source>
</evidence>
<dbReference type="AlphaFoldDB" id="A0A381PCV9"/>
<evidence type="ECO:0000259" key="5">
    <source>
        <dbReference type="PROSITE" id="PS50137"/>
    </source>
</evidence>
<dbReference type="InterPro" id="IPR000999">
    <property type="entry name" value="RNase_III_dom"/>
</dbReference>
<dbReference type="PROSITE" id="PS50137">
    <property type="entry name" value="DS_RBD"/>
    <property type="match status" value="1"/>
</dbReference>